<keyword evidence="2" id="KW-0472">Membrane</keyword>
<evidence type="ECO:0000256" key="2">
    <source>
        <dbReference type="SAM" id="Phobius"/>
    </source>
</evidence>
<keyword evidence="2" id="KW-0812">Transmembrane</keyword>
<name>A0ABU7C123_9TELE</name>
<feature type="compositionally biased region" description="Basic and acidic residues" evidence="1">
    <location>
        <begin position="134"/>
        <end position="145"/>
    </location>
</feature>
<dbReference type="EMBL" id="JAHUTI010071119">
    <property type="protein sequence ID" value="MED6255463.1"/>
    <property type="molecule type" value="Genomic_DNA"/>
</dbReference>
<sequence length="145" mass="15925">MAYDDASPAEDVPDTVMPRGAPCMCGKKCRGRSGTAVFLGLFLLSLTLHAVTLVCYLDLRSEVKREITHQKRDSMVTPAGVDLADPVGVLPPGHPRVDTSHSEEDREERSLNRNGDFHSTKDGRGRTLRAKRSPGRELETETHAT</sequence>
<accession>A0ABU7C123</accession>
<evidence type="ECO:0000256" key="1">
    <source>
        <dbReference type="SAM" id="MobiDB-lite"/>
    </source>
</evidence>
<feature type="region of interest" description="Disordered" evidence="1">
    <location>
        <begin position="69"/>
        <end position="145"/>
    </location>
</feature>
<keyword evidence="4" id="KW-1185">Reference proteome</keyword>
<feature type="compositionally biased region" description="Basic and acidic residues" evidence="1">
    <location>
        <begin position="95"/>
        <end position="125"/>
    </location>
</feature>
<dbReference type="Proteomes" id="UP001345963">
    <property type="component" value="Unassembled WGS sequence"/>
</dbReference>
<evidence type="ECO:0000313" key="3">
    <source>
        <dbReference type="EMBL" id="MED6255463.1"/>
    </source>
</evidence>
<organism evidence="3 4">
    <name type="scientific">Ataeniobius toweri</name>
    <dbReference type="NCBI Taxonomy" id="208326"/>
    <lineage>
        <taxon>Eukaryota</taxon>
        <taxon>Metazoa</taxon>
        <taxon>Chordata</taxon>
        <taxon>Craniata</taxon>
        <taxon>Vertebrata</taxon>
        <taxon>Euteleostomi</taxon>
        <taxon>Actinopterygii</taxon>
        <taxon>Neopterygii</taxon>
        <taxon>Teleostei</taxon>
        <taxon>Neoteleostei</taxon>
        <taxon>Acanthomorphata</taxon>
        <taxon>Ovalentaria</taxon>
        <taxon>Atherinomorphae</taxon>
        <taxon>Cyprinodontiformes</taxon>
        <taxon>Goodeidae</taxon>
        <taxon>Ataeniobius</taxon>
    </lineage>
</organism>
<gene>
    <name evidence="3" type="ORF">ATANTOWER_010205</name>
</gene>
<feature type="transmembrane region" description="Helical" evidence="2">
    <location>
        <begin position="36"/>
        <end position="57"/>
    </location>
</feature>
<protein>
    <submittedName>
        <fullName evidence="3">Uncharacterized protein</fullName>
    </submittedName>
</protein>
<proteinExistence type="predicted"/>
<reference evidence="3 4" key="1">
    <citation type="submission" date="2021-07" db="EMBL/GenBank/DDBJ databases">
        <authorList>
            <person name="Palmer J.M."/>
        </authorList>
    </citation>
    <scope>NUCLEOTIDE SEQUENCE [LARGE SCALE GENOMIC DNA]</scope>
    <source>
        <strain evidence="3 4">AT_MEX2019</strain>
        <tissue evidence="3">Muscle</tissue>
    </source>
</reference>
<evidence type="ECO:0000313" key="4">
    <source>
        <dbReference type="Proteomes" id="UP001345963"/>
    </source>
</evidence>
<keyword evidence="2" id="KW-1133">Transmembrane helix</keyword>
<comment type="caution">
    <text evidence="3">The sequence shown here is derived from an EMBL/GenBank/DDBJ whole genome shotgun (WGS) entry which is preliminary data.</text>
</comment>